<reference evidence="1" key="1">
    <citation type="journal article" date="2021" name="Environ. Microbiol.">
        <title>Gene family expansions and transcriptome signatures uncover fungal adaptations to wood decay.</title>
        <authorList>
            <person name="Hage H."/>
            <person name="Miyauchi S."/>
            <person name="Viragh M."/>
            <person name="Drula E."/>
            <person name="Min B."/>
            <person name="Chaduli D."/>
            <person name="Navarro D."/>
            <person name="Favel A."/>
            <person name="Norest M."/>
            <person name="Lesage-Meessen L."/>
            <person name="Balint B."/>
            <person name="Merenyi Z."/>
            <person name="de Eugenio L."/>
            <person name="Morin E."/>
            <person name="Martinez A.T."/>
            <person name="Baldrian P."/>
            <person name="Stursova M."/>
            <person name="Martinez M.J."/>
            <person name="Novotny C."/>
            <person name="Magnuson J.K."/>
            <person name="Spatafora J.W."/>
            <person name="Maurice S."/>
            <person name="Pangilinan J."/>
            <person name="Andreopoulos W."/>
            <person name="LaButti K."/>
            <person name="Hundley H."/>
            <person name="Na H."/>
            <person name="Kuo A."/>
            <person name="Barry K."/>
            <person name="Lipzen A."/>
            <person name="Henrissat B."/>
            <person name="Riley R."/>
            <person name="Ahrendt S."/>
            <person name="Nagy L.G."/>
            <person name="Grigoriev I.V."/>
            <person name="Martin F."/>
            <person name="Rosso M.N."/>
        </authorList>
    </citation>
    <scope>NUCLEOTIDE SEQUENCE</scope>
    <source>
        <strain evidence="1">CBS 384.51</strain>
    </source>
</reference>
<evidence type="ECO:0000313" key="2">
    <source>
        <dbReference type="Proteomes" id="UP001055072"/>
    </source>
</evidence>
<organism evidence="1 2">
    <name type="scientific">Irpex rosettiformis</name>
    <dbReference type="NCBI Taxonomy" id="378272"/>
    <lineage>
        <taxon>Eukaryota</taxon>
        <taxon>Fungi</taxon>
        <taxon>Dikarya</taxon>
        <taxon>Basidiomycota</taxon>
        <taxon>Agaricomycotina</taxon>
        <taxon>Agaricomycetes</taxon>
        <taxon>Polyporales</taxon>
        <taxon>Irpicaceae</taxon>
        <taxon>Irpex</taxon>
    </lineage>
</organism>
<name>A0ACB8U136_9APHY</name>
<evidence type="ECO:0000313" key="1">
    <source>
        <dbReference type="EMBL" id="KAI0088008.1"/>
    </source>
</evidence>
<sequence>MFASRLYFVSALACIFAVVSAGPVLEARRNVTVPQRNPTTGQRVNSSSSANNRNPSGTNRTINNVTITGTQGGQAACDRGVSQWCIREDTVDVDEFFE</sequence>
<dbReference type="Proteomes" id="UP001055072">
    <property type="component" value="Unassembled WGS sequence"/>
</dbReference>
<protein>
    <submittedName>
        <fullName evidence="1">Uncharacterized protein</fullName>
    </submittedName>
</protein>
<gene>
    <name evidence="1" type="ORF">BDY19DRAFT_994430</name>
</gene>
<dbReference type="EMBL" id="MU274915">
    <property type="protein sequence ID" value="KAI0088008.1"/>
    <property type="molecule type" value="Genomic_DNA"/>
</dbReference>
<proteinExistence type="predicted"/>
<keyword evidence="2" id="KW-1185">Reference proteome</keyword>
<accession>A0ACB8U136</accession>
<comment type="caution">
    <text evidence="1">The sequence shown here is derived from an EMBL/GenBank/DDBJ whole genome shotgun (WGS) entry which is preliminary data.</text>
</comment>